<feature type="compositionally biased region" description="Low complexity" evidence="1">
    <location>
        <begin position="187"/>
        <end position="203"/>
    </location>
</feature>
<keyword evidence="2" id="KW-1133">Transmembrane helix</keyword>
<dbReference type="InterPro" id="IPR013715">
    <property type="entry name" value="DUF1746"/>
</dbReference>
<evidence type="ECO:0000256" key="2">
    <source>
        <dbReference type="SAM" id="Phobius"/>
    </source>
</evidence>
<dbReference type="PANTHER" id="PTHR39405:SF1">
    <property type="entry name" value="DSC E3 UBIQUITIN LIGASE COMPLEX SUBUNIT 4"/>
    <property type="match status" value="1"/>
</dbReference>
<evidence type="ECO:0000313" key="4">
    <source>
        <dbReference type="EMBL" id="WEW59978.1"/>
    </source>
</evidence>
<feature type="transmembrane region" description="Helical" evidence="2">
    <location>
        <begin position="157"/>
        <end position="176"/>
    </location>
</feature>
<dbReference type="EMBL" id="CP120629">
    <property type="protein sequence ID" value="WEW59978.1"/>
    <property type="molecule type" value="Genomic_DNA"/>
</dbReference>
<reference evidence="4" key="1">
    <citation type="submission" date="2023-03" db="EMBL/GenBank/DDBJ databases">
        <title>Emydomyces testavorans Genome Sequence.</title>
        <authorList>
            <person name="Hoyer L."/>
        </authorList>
    </citation>
    <scope>NUCLEOTIDE SEQUENCE</scope>
    <source>
        <strain evidence="4">16-2883</strain>
    </source>
</reference>
<feature type="region of interest" description="Disordered" evidence="1">
    <location>
        <begin position="187"/>
        <end position="233"/>
    </location>
</feature>
<organism evidence="4 5">
    <name type="scientific">Emydomyces testavorans</name>
    <dbReference type="NCBI Taxonomy" id="2070801"/>
    <lineage>
        <taxon>Eukaryota</taxon>
        <taxon>Fungi</taxon>
        <taxon>Dikarya</taxon>
        <taxon>Ascomycota</taxon>
        <taxon>Pezizomycotina</taxon>
        <taxon>Eurotiomycetes</taxon>
        <taxon>Eurotiomycetidae</taxon>
        <taxon>Onygenales</taxon>
        <taxon>Nannizziopsiaceae</taxon>
        <taxon>Emydomyces</taxon>
    </lineage>
</organism>
<name>A0AAF0DKR4_9EURO</name>
<dbReference type="InterPro" id="IPR038967">
    <property type="entry name" value="Dsc4-like"/>
</dbReference>
<dbReference type="GO" id="GO:0032933">
    <property type="term" value="P:SREBP signaling pathway"/>
    <property type="evidence" value="ECO:0007669"/>
    <property type="project" value="InterPro"/>
</dbReference>
<keyword evidence="2" id="KW-0472">Membrane</keyword>
<protein>
    <recommendedName>
        <fullName evidence="3">DUF1746 domain-containing protein</fullName>
    </recommendedName>
</protein>
<feature type="domain" description="DUF1746" evidence="3">
    <location>
        <begin position="60"/>
        <end position="171"/>
    </location>
</feature>
<accession>A0AAF0DKR4</accession>
<evidence type="ECO:0000256" key="1">
    <source>
        <dbReference type="SAM" id="MobiDB-lite"/>
    </source>
</evidence>
<keyword evidence="5" id="KW-1185">Reference proteome</keyword>
<gene>
    <name evidence="4" type="ORF">PRK78_005460</name>
</gene>
<sequence>MTTPDALRDAEHIADISNFPYDNDGTDELTPSQLESQLRHKKEIQAKAKTVFLDRLLRDFDLLIYCQLSSLYYMDCSIIHFAVRASVQFAFLTPKSGFEPPKNQPYIGAILTSNLLCVLLHCISSAPAAGEISRGYLHGGLFIDFIGQKGPISKLRLIAFDILIIALQIIMMGVILEKERTKAVFPSESSHSASTSSSSSSAAEPDSTQDLDSEERGVHRAGETIAAPSGHDVALGSLQPADAEYENNNNDNHEEGDSERRGLLLSTSTADAQRRFGRDVHPRDVFLTGDVVIVEMNIFQTLRDQWCRNPSTNSAESSGSTAAISPRIYFRRRLGVHFGRSF</sequence>
<dbReference type="AlphaFoldDB" id="A0AAF0DKR4"/>
<dbReference type="Pfam" id="PF08508">
    <property type="entry name" value="DUF1746"/>
    <property type="match status" value="1"/>
</dbReference>
<dbReference type="GO" id="GO:0005783">
    <property type="term" value="C:endoplasmic reticulum"/>
    <property type="evidence" value="ECO:0007669"/>
    <property type="project" value="TreeGrafter"/>
</dbReference>
<dbReference type="GO" id="GO:0044695">
    <property type="term" value="C:Dsc E3 ubiquitin ligase complex"/>
    <property type="evidence" value="ECO:0007669"/>
    <property type="project" value="InterPro"/>
</dbReference>
<dbReference type="PANTHER" id="PTHR39405">
    <property type="entry name" value="DSC E3 UBIQUITIN LIGASE COMPLEX SUBUNIT 4"/>
    <property type="match status" value="1"/>
</dbReference>
<proteinExistence type="predicted"/>
<evidence type="ECO:0000313" key="5">
    <source>
        <dbReference type="Proteomes" id="UP001219355"/>
    </source>
</evidence>
<dbReference type="Proteomes" id="UP001219355">
    <property type="component" value="Chromosome 3"/>
</dbReference>
<keyword evidence="2" id="KW-0812">Transmembrane</keyword>
<evidence type="ECO:0000259" key="3">
    <source>
        <dbReference type="Pfam" id="PF08508"/>
    </source>
</evidence>